<dbReference type="SUPFAM" id="SSF56801">
    <property type="entry name" value="Acetyl-CoA synthetase-like"/>
    <property type="match status" value="1"/>
</dbReference>
<dbReference type="AlphaFoldDB" id="A0A9P8YGE1"/>
<dbReference type="Proteomes" id="UP000756346">
    <property type="component" value="Unassembled WGS sequence"/>
</dbReference>
<dbReference type="GeneID" id="70190942"/>
<proteinExistence type="predicted"/>
<protein>
    <recommendedName>
        <fullName evidence="5">AMP-dependent synthetase/ligase domain-containing protein</fullName>
    </recommendedName>
</protein>
<evidence type="ECO:0000256" key="2">
    <source>
        <dbReference type="ARBA" id="ARBA00022553"/>
    </source>
</evidence>
<dbReference type="EMBL" id="JAGTJQ010000001">
    <property type="protein sequence ID" value="KAH7039800.1"/>
    <property type="molecule type" value="Genomic_DNA"/>
</dbReference>
<keyword evidence="1" id="KW-0596">Phosphopantetheine</keyword>
<evidence type="ECO:0000313" key="4">
    <source>
        <dbReference type="Proteomes" id="UP000756346"/>
    </source>
</evidence>
<dbReference type="PANTHER" id="PTHR45527">
    <property type="entry name" value="NONRIBOSOMAL PEPTIDE SYNTHETASE"/>
    <property type="match status" value="1"/>
</dbReference>
<keyword evidence="4" id="KW-1185">Reference proteome</keyword>
<dbReference type="Gene3D" id="3.40.50.12780">
    <property type="entry name" value="N-terminal domain of ligase-like"/>
    <property type="match status" value="1"/>
</dbReference>
<dbReference type="InterPro" id="IPR042099">
    <property type="entry name" value="ANL_N_sf"/>
</dbReference>
<evidence type="ECO:0000313" key="3">
    <source>
        <dbReference type="EMBL" id="KAH7039800.1"/>
    </source>
</evidence>
<dbReference type="RefSeq" id="XP_046017855.1">
    <property type="nucleotide sequence ID" value="XM_046161396.1"/>
</dbReference>
<sequence>MRWTRRRSHRAVHRTVRSVARSQPSCPGDSVAYKICNPRSIIVEHAAVCTKVMRHAAAHCVDTRTQMLQFSSFVFDVSLSETFMTLEWGGVLRVPSASQRHEGVAEFIRSSNANSVMLTFSFLKTLTPVQVPSMDFVILVSESSVKGILQTCVRSGVRLMNSFGATGSRIFYAAHTYERPDATNIGPGITSSMWIADQHDLAGWRQSVVEANSLSRQTLSPSAT</sequence>
<dbReference type="PANTHER" id="PTHR45527:SF1">
    <property type="entry name" value="FATTY ACID SYNTHASE"/>
    <property type="match status" value="1"/>
</dbReference>
<dbReference type="GO" id="GO:0044550">
    <property type="term" value="P:secondary metabolite biosynthetic process"/>
    <property type="evidence" value="ECO:0007669"/>
    <property type="project" value="TreeGrafter"/>
</dbReference>
<comment type="caution">
    <text evidence="3">The sequence shown here is derived from an EMBL/GenBank/DDBJ whole genome shotgun (WGS) entry which is preliminary data.</text>
</comment>
<keyword evidence="2" id="KW-0597">Phosphoprotein</keyword>
<gene>
    <name evidence="3" type="ORF">B0I36DRAFT_390516</name>
</gene>
<dbReference type="OrthoDB" id="416786at2759"/>
<organism evidence="3 4">
    <name type="scientific">Microdochium trichocladiopsis</name>
    <dbReference type="NCBI Taxonomy" id="1682393"/>
    <lineage>
        <taxon>Eukaryota</taxon>
        <taxon>Fungi</taxon>
        <taxon>Dikarya</taxon>
        <taxon>Ascomycota</taxon>
        <taxon>Pezizomycotina</taxon>
        <taxon>Sordariomycetes</taxon>
        <taxon>Xylariomycetidae</taxon>
        <taxon>Xylariales</taxon>
        <taxon>Microdochiaceae</taxon>
        <taxon>Microdochium</taxon>
    </lineage>
</organism>
<accession>A0A9P8YGE1</accession>
<dbReference type="GO" id="GO:0031177">
    <property type="term" value="F:phosphopantetheine binding"/>
    <property type="evidence" value="ECO:0007669"/>
    <property type="project" value="TreeGrafter"/>
</dbReference>
<evidence type="ECO:0008006" key="5">
    <source>
        <dbReference type="Google" id="ProtNLM"/>
    </source>
</evidence>
<evidence type="ECO:0000256" key="1">
    <source>
        <dbReference type="ARBA" id="ARBA00022450"/>
    </source>
</evidence>
<dbReference type="GO" id="GO:0043041">
    <property type="term" value="P:amino acid activation for nonribosomal peptide biosynthetic process"/>
    <property type="evidence" value="ECO:0007669"/>
    <property type="project" value="TreeGrafter"/>
</dbReference>
<name>A0A9P8YGE1_9PEZI</name>
<dbReference type="GO" id="GO:0005737">
    <property type="term" value="C:cytoplasm"/>
    <property type="evidence" value="ECO:0007669"/>
    <property type="project" value="TreeGrafter"/>
</dbReference>
<reference evidence="3" key="1">
    <citation type="journal article" date="2021" name="Nat. Commun.">
        <title>Genetic determinants of endophytism in the Arabidopsis root mycobiome.</title>
        <authorList>
            <person name="Mesny F."/>
            <person name="Miyauchi S."/>
            <person name="Thiergart T."/>
            <person name="Pickel B."/>
            <person name="Atanasova L."/>
            <person name="Karlsson M."/>
            <person name="Huettel B."/>
            <person name="Barry K.W."/>
            <person name="Haridas S."/>
            <person name="Chen C."/>
            <person name="Bauer D."/>
            <person name="Andreopoulos W."/>
            <person name="Pangilinan J."/>
            <person name="LaButti K."/>
            <person name="Riley R."/>
            <person name="Lipzen A."/>
            <person name="Clum A."/>
            <person name="Drula E."/>
            <person name="Henrissat B."/>
            <person name="Kohler A."/>
            <person name="Grigoriev I.V."/>
            <person name="Martin F.M."/>
            <person name="Hacquard S."/>
        </authorList>
    </citation>
    <scope>NUCLEOTIDE SEQUENCE</scope>
    <source>
        <strain evidence="3">MPI-CAGE-CH-0230</strain>
    </source>
</reference>